<sequence>MTSSVPLPGQHRPAQQGGGADGAPDPDAIRAQVGELLTEADRASQIPSGEGTADVHGLVALTRRAQILGRAHDVLVDALSSVDKS</sequence>
<evidence type="ECO:0000256" key="1">
    <source>
        <dbReference type="SAM" id="MobiDB-lite"/>
    </source>
</evidence>
<accession>A0ABS7NMI2</accession>
<organism evidence="2 3">
    <name type="scientific">Rhodococcoides kroppenstedtii</name>
    <dbReference type="NCBI Taxonomy" id="293050"/>
    <lineage>
        <taxon>Bacteria</taxon>
        <taxon>Bacillati</taxon>
        <taxon>Actinomycetota</taxon>
        <taxon>Actinomycetes</taxon>
        <taxon>Mycobacteriales</taxon>
        <taxon>Nocardiaceae</taxon>
        <taxon>Rhodococcoides</taxon>
    </lineage>
</organism>
<comment type="caution">
    <text evidence="2">The sequence shown here is derived from an EMBL/GenBank/DDBJ whole genome shotgun (WGS) entry which is preliminary data.</text>
</comment>
<reference evidence="2 3" key="1">
    <citation type="submission" date="2020-06" db="EMBL/GenBank/DDBJ databases">
        <title>Taxonomy, biology and ecology of Rhodococcus bacteria occurring in California pistachio and other woody hosts as revealed by genome sequence analyses.</title>
        <authorList>
            <person name="Gai Y."/>
            <person name="Riely B."/>
        </authorList>
    </citation>
    <scope>NUCLEOTIDE SEQUENCE [LARGE SCALE GENOMIC DNA]</scope>
    <source>
        <strain evidence="2 3">BP-284</strain>
    </source>
</reference>
<protein>
    <submittedName>
        <fullName evidence="2">Uncharacterized protein</fullName>
    </submittedName>
</protein>
<feature type="region of interest" description="Disordered" evidence="1">
    <location>
        <begin position="1"/>
        <end position="32"/>
    </location>
</feature>
<evidence type="ECO:0000313" key="2">
    <source>
        <dbReference type="EMBL" id="MBY6319203.1"/>
    </source>
</evidence>
<proteinExistence type="predicted"/>
<evidence type="ECO:0000313" key="3">
    <source>
        <dbReference type="Proteomes" id="UP001520140"/>
    </source>
</evidence>
<dbReference type="RefSeq" id="WP_068101588.1">
    <property type="nucleotide sequence ID" value="NZ_JABUKF010000001.1"/>
</dbReference>
<dbReference type="Proteomes" id="UP001520140">
    <property type="component" value="Unassembled WGS sequence"/>
</dbReference>
<keyword evidence="3" id="KW-1185">Reference proteome</keyword>
<dbReference type="EMBL" id="JABUKG010000001">
    <property type="protein sequence ID" value="MBY6319203.1"/>
    <property type="molecule type" value="Genomic_DNA"/>
</dbReference>
<name>A0ABS7NMI2_9NOCA</name>
<gene>
    <name evidence="2" type="ORF">HQ605_00025</name>
</gene>